<dbReference type="AlphaFoldDB" id="A0A0V7ZK52"/>
<dbReference type="RefSeq" id="WP_027845944.1">
    <property type="nucleotide sequence ID" value="NZ_LMTZ01000114.1"/>
</dbReference>
<evidence type="ECO:0000313" key="2">
    <source>
        <dbReference type="EMBL" id="KST65017.1"/>
    </source>
</evidence>
<name>A0A0V7ZK52_9CYAN</name>
<dbReference type="Pfam" id="PF11866">
    <property type="entry name" value="DUF3386"/>
    <property type="match status" value="1"/>
</dbReference>
<organism evidence="2 3">
    <name type="scientific">Mastigocoleus testarum BC008</name>
    <dbReference type="NCBI Taxonomy" id="371196"/>
    <lineage>
        <taxon>Bacteria</taxon>
        <taxon>Bacillati</taxon>
        <taxon>Cyanobacteriota</taxon>
        <taxon>Cyanophyceae</taxon>
        <taxon>Nostocales</taxon>
        <taxon>Hapalosiphonaceae</taxon>
        <taxon>Mastigocoleus</taxon>
    </lineage>
</organism>
<evidence type="ECO:0000313" key="1">
    <source>
        <dbReference type="EMBL" id="KST64934.1"/>
    </source>
</evidence>
<dbReference type="OrthoDB" id="447919at2"/>
<dbReference type="Proteomes" id="UP000053372">
    <property type="component" value="Unassembled WGS sequence"/>
</dbReference>
<gene>
    <name evidence="1" type="ORF">BC008_19175</name>
    <name evidence="2" type="ORF">BC008_19640</name>
</gene>
<keyword evidence="3" id="KW-1185">Reference proteome</keyword>
<protein>
    <recommendedName>
        <fullName evidence="4">DUF3386 domain-containing protein</fullName>
    </recommendedName>
</protein>
<dbReference type="InterPro" id="IPR021809">
    <property type="entry name" value="DUF3386"/>
</dbReference>
<proteinExistence type="predicted"/>
<evidence type="ECO:0008006" key="4">
    <source>
        <dbReference type="Google" id="ProtNLM"/>
    </source>
</evidence>
<accession>A0A0V7ZK52</accession>
<dbReference type="EMBL" id="LMTZ01000114">
    <property type="protein sequence ID" value="KST65017.1"/>
    <property type="molecule type" value="Genomic_DNA"/>
</dbReference>
<dbReference type="EMBL" id="LMTZ01000115">
    <property type="protein sequence ID" value="KST64934.1"/>
    <property type="molecule type" value="Genomic_DNA"/>
</dbReference>
<evidence type="ECO:0000313" key="3">
    <source>
        <dbReference type="Proteomes" id="UP000053372"/>
    </source>
</evidence>
<sequence>MTTQITGRELFQTAYESRYTWNEKFPGYSADVKLMQGAEVCTGKIRINRDLTVEVTEVPNEEVKAGIYTQLRDLVNHRQPTSFEESYGQYEFSLGQTDDDGGVEVFVSGDSTSSTYKIRNKEVVCVTRVMGKTVFVIDTHQSLDTGCGYVATHYSAIFRDSKTDEIKSILKFEDTYEKIGDYYLMTKQVITENIAGEDNATEFSYPNIKLMEAASV</sequence>
<reference evidence="2 3" key="1">
    <citation type="journal article" date="2015" name="Genome Announc.">
        <title>Draft Genome of the Euendolithic (true boring) Cyanobacterium Mastigocoleus testarum strain BC008.</title>
        <authorList>
            <person name="Guida B.S."/>
            <person name="Garcia-Pichel F."/>
        </authorList>
    </citation>
    <scope>NUCLEOTIDE SEQUENCE [LARGE SCALE GENOMIC DNA]</scope>
    <source>
        <strain evidence="2 3">BC008</strain>
    </source>
</reference>
<comment type="caution">
    <text evidence="2">The sequence shown here is derived from an EMBL/GenBank/DDBJ whole genome shotgun (WGS) entry which is preliminary data.</text>
</comment>